<gene>
    <name evidence="1" type="ORF">FWK35_00015175</name>
</gene>
<dbReference type="PANTHER" id="PTHR47163">
    <property type="entry name" value="DDE_TNP_IS1595 DOMAIN-CONTAINING PROTEIN"/>
    <property type="match status" value="1"/>
</dbReference>
<protein>
    <recommendedName>
        <fullName evidence="3">DDE Tnp IS1595 domain-containing protein</fullName>
    </recommendedName>
</protein>
<name>A0A6G0YWN4_APHCR</name>
<evidence type="ECO:0000313" key="2">
    <source>
        <dbReference type="Proteomes" id="UP000478052"/>
    </source>
</evidence>
<dbReference type="Proteomes" id="UP000478052">
    <property type="component" value="Unassembled WGS sequence"/>
</dbReference>
<dbReference type="AlphaFoldDB" id="A0A6G0YWN4"/>
<proteinExistence type="predicted"/>
<comment type="caution">
    <text evidence="1">The sequence shown here is derived from an EMBL/GenBank/DDBJ whole genome shotgun (WGS) entry which is preliminary data.</text>
</comment>
<accession>A0A6G0YWN4</accession>
<evidence type="ECO:0000313" key="1">
    <source>
        <dbReference type="EMBL" id="KAF0762296.1"/>
    </source>
</evidence>
<dbReference type="PANTHER" id="PTHR47163:SF2">
    <property type="entry name" value="SI:DKEY-17M8.2"/>
    <property type="match status" value="1"/>
</dbReference>
<keyword evidence="2" id="KW-1185">Reference proteome</keyword>
<reference evidence="1 2" key="1">
    <citation type="submission" date="2019-08" db="EMBL/GenBank/DDBJ databases">
        <title>Whole genome of Aphis craccivora.</title>
        <authorList>
            <person name="Voronova N.V."/>
            <person name="Shulinski R.S."/>
            <person name="Bandarenka Y.V."/>
            <person name="Zhorov D.G."/>
            <person name="Warner D."/>
        </authorList>
    </citation>
    <scope>NUCLEOTIDE SEQUENCE [LARGE SCALE GENOMIC DNA]</scope>
    <source>
        <strain evidence="1">180601</strain>
        <tissue evidence="1">Whole Body</tissue>
    </source>
</reference>
<dbReference type="InterPro" id="IPR053164">
    <property type="entry name" value="IS1016-like_transposase"/>
</dbReference>
<dbReference type="EMBL" id="VUJU01002177">
    <property type="protein sequence ID" value="KAF0762296.1"/>
    <property type="molecule type" value="Genomic_DNA"/>
</dbReference>
<organism evidence="1 2">
    <name type="scientific">Aphis craccivora</name>
    <name type="common">Cowpea aphid</name>
    <dbReference type="NCBI Taxonomy" id="307492"/>
    <lineage>
        <taxon>Eukaryota</taxon>
        <taxon>Metazoa</taxon>
        <taxon>Ecdysozoa</taxon>
        <taxon>Arthropoda</taxon>
        <taxon>Hexapoda</taxon>
        <taxon>Insecta</taxon>
        <taxon>Pterygota</taxon>
        <taxon>Neoptera</taxon>
        <taxon>Paraneoptera</taxon>
        <taxon>Hemiptera</taxon>
        <taxon>Sternorrhyncha</taxon>
        <taxon>Aphidomorpha</taxon>
        <taxon>Aphidoidea</taxon>
        <taxon>Aphididae</taxon>
        <taxon>Aphidini</taxon>
        <taxon>Aphis</taxon>
        <taxon>Aphis</taxon>
    </lineage>
</organism>
<evidence type="ECO:0008006" key="3">
    <source>
        <dbReference type="Google" id="ProtNLM"/>
    </source>
</evidence>
<sequence length="151" mass="17177">MSIITHWSLFHREIVFETMITNRNKIGGVGQVVEIDESKFGRRKHNSGHGKWIFGGVQRDTGACFLIPTRRKRDKDTLLTAIMIGSFQGLQLSAIVGIYQCLEDEGFIHLTVNHSIQFKNPETGAHINIMLRECGVTPRLRFPNICRKKTV</sequence>
<dbReference type="OrthoDB" id="6611384at2759"/>